<dbReference type="Pfam" id="PF07199">
    <property type="entry name" value="DUF1411"/>
    <property type="match status" value="2"/>
</dbReference>
<protein>
    <submittedName>
        <fullName evidence="4">Membrane protein</fullName>
    </submittedName>
</protein>
<feature type="domain" description="DUF1411" evidence="3">
    <location>
        <begin position="43"/>
        <end position="161"/>
    </location>
</feature>
<keyword evidence="2" id="KW-0732">Signal</keyword>
<reference evidence="4" key="1">
    <citation type="journal article" date="2014" name="BMC Genomics">
        <title>The Babesia bovis gene and promoter model: an update from full-length EST analysis.</title>
        <authorList>
            <person name="Yamagishi J."/>
            <person name="Wakaguri H."/>
            <person name="Yokoyama N."/>
            <person name="Yamashita R."/>
            <person name="Suzuki Y."/>
            <person name="Xuan X."/>
            <person name="Igarashi I."/>
        </authorList>
    </citation>
    <scope>NUCLEOTIDE SEQUENCE</scope>
    <source>
        <strain evidence="4">Texas</strain>
    </source>
</reference>
<evidence type="ECO:0000256" key="2">
    <source>
        <dbReference type="SAM" id="SignalP"/>
    </source>
</evidence>
<proteinExistence type="evidence at transcript level"/>
<feature type="compositionally biased region" description="Polar residues" evidence="1">
    <location>
        <begin position="215"/>
        <end position="224"/>
    </location>
</feature>
<evidence type="ECO:0000259" key="3">
    <source>
        <dbReference type="Pfam" id="PF07199"/>
    </source>
</evidence>
<name>S6BP57_BABBO</name>
<dbReference type="VEuPathDB" id="PiroplasmaDB:BBOV_II002590"/>
<evidence type="ECO:0000313" key="4">
    <source>
        <dbReference type="EMBL" id="BAN65937.1"/>
    </source>
</evidence>
<organism evidence="4">
    <name type="scientific">Babesia bovis</name>
    <dbReference type="NCBI Taxonomy" id="5865"/>
    <lineage>
        <taxon>Eukaryota</taxon>
        <taxon>Sar</taxon>
        <taxon>Alveolata</taxon>
        <taxon>Apicomplexa</taxon>
        <taxon>Aconoidasida</taxon>
        <taxon>Piroplasmida</taxon>
        <taxon>Babesiidae</taxon>
        <taxon>Babesia</taxon>
    </lineage>
</organism>
<dbReference type="AlphaFoldDB" id="S6BP57"/>
<feature type="region of interest" description="Disordered" evidence="1">
    <location>
        <begin position="213"/>
        <end position="232"/>
    </location>
</feature>
<dbReference type="EMBL" id="AK442143">
    <property type="protein sequence ID" value="BAN65937.1"/>
    <property type="molecule type" value="mRNA"/>
</dbReference>
<sequence>MSGHLVCKSGFGLGKVAKLMLASVVVLSSLSGGVSAGCFGKKSNLSIDLTKTDSKEKTKLSDVSVKLCDIEKARNGVEVDMELLNKRITVLLRHLTSCGPESPDFGASENIVKVLNKKGEIEIPKRLAQLLCKMETGKTMRCEWAEFREWFIDILGHMVVDDSVPSQPTDKEGSQNWQKEYGHTYYKNYVNLASYMRKSLKNKLNFDERIKQMETDTTPSTAETPSKEASAEEGKFSILDGIDCKVSCIRTLYAHVRRV</sequence>
<feature type="chain" id="PRO_5004546852" evidence="2">
    <location>
        <begin position="37"/>
        <end position="259"/>
    </location>
</feature>
<feature type="domain" description="DUF1411" evidence="3">
    <location>
        <begin position="1"/>
        <end position="36"/>
    </location>
</feature>
<feature type="signal peptide" evidence="2">
    <location>
        <begin position="1"/>
        <end position="36"/>
    </location>
</feature>
<accession>S6BP57</accession>
<evidence type="ECO:0000256" key="1">
    <source>
        <dbReference type="SAM" id="MobiDB-lite"/>
    </source>
</evidence>
<dbReference type="InterPro" id="IPR009850">
    <property type="entry name" value="DUF1411"/>
</dbReference>